<name>A0A8J5K279_HOMAM</name>
<keyword evidence="2" id="KW-1185">Reference proteome</keyword>
<accession>A0A8J5K279</accession>
<evidence type="ECO:0000313" key="1">
    <source>
        <dbReference type="EMBL" id="KAG7163659.1"/>
    </source>
</evidence>
<sequence length="97" mass="10414">NFHDDVSTMIAAILFTSLKTTAVVGRGRYSPPMVVEETGEPGGGRDAQLLLLLRWPLLETVVPETVTEVTTMAAQPLISVDFEVFGIVQGNATLSLL</sequence>
<evidence type="ECO:0000313" key="2">
    <source>
        <dbReference type="Proteomes" id="UP000747542"/>
    </source>
</evidence>
<proteinExistence type="predicted"/>
<feature type="non-terminal residue" evidence="1">
    <location>
        <position position="97"/>
    </location>
</feature>
<organism evidence="1 2">
    <name type="scientific">Homarus americanus</name>
    <name type="common">American lobster</name>
    <dbReference type="NCBI Taxonomy" id="6706"/>
    <lineage>
        <taxon>Eukaryota</taxon>
        <taxon>Metazoa</taxon>
        <taxon>Ecdysozoa</taxon>
        <taxon>Arthropoda</taxon>
        <taxon>Crustacea</taxon>
        <taxon>Multicrustacea</taxon>
        <taxon>Malacostraca</taxon>
        <taxon>Eumalacostraca</taxon>
        <taxon>Eucarida</taxon>
        <taxon>Decapoda</taxon>
        <taxon>Pleocyemata</taxon>
        <taxon>Astacidea</taxon>
        <taxon>Nephropoidea</taxon>
        <taxon>Nephropidae</taxon>
        <taxon>Homarus</taxon>
    </lineage>
</organism>
<dbReference type="Proteomes" id="UP000747542">
    <property type="component" value="Unassembled WGS sequence"/>
</dbReference>
<dbReference type="EMBL" id="JAHLQT010026447">
    <property type="protein sequence ID" value="KAG7163659.1"/>
    <property type="molecule type" value="Genomic_DNA"/>
</dbReference>
<gene>
    <name evidence="1" type="ORF">Hamer_G002882</name>
</gene>
<protein>
    <submittedName>
        <fullName evidence="1">Uncharacterized protein</fullName>
    </submittedName>
</protein>
<comment type="caution">
    <text evidence="1">The sequence shown here is derived from an EMBL/GenBank/DDBJ whole genome shotgun (WGS) entry which is preliminary data.</text>
</comment>
<dbReference type="AlphaFoldDB" id="A0A8J5K279"/>
<reference evidence="1" key="1">
    <citation type="journal article" date="2021" name="Sci. Adv.">
        <title>The American lobster genome reveals insights on longevity, neural, and immune adaptations.</title>
        <authorList>
            <person name="Polinski J.M."/>
            <person name="Zimin A.V."/>
            <person name="Clark K.F."/>
            <person name="Kohn A.B."/>
            <person name="Sadowski N."/>
            <person name="Timp W."/>
            <person name="Ptitsyn A."/>
            <person name="Khanna P."/>
            <person name="Romanova D.Y."/>
            <person name="Williams P."/>
            <person name="Greenwood S.J."/>
            <person name="Moroz L.L."/>
            <person name="Walt D.R."/>
            <person name="Bodnar A.G."/>
        </authorList>
    </citation>
    <scope>NUCLEOTIDE SEQUENCE</scope>
    <source>
        <strain evidence="1">GMGI-L3</strain>
    </source>
</reference>